<dbReference type="Proteomes" id="UP000034681">
    <property type="component" value="Unassembled WGS sequence"/>
</dbReference>
<dbReference type="Pfam" id="PF01584">
    <property type="entry name" value="CheW"/>
    <property type="match status" value="1"/>
</dbReference>
<comment type="caution">
    <text evidence="2">The sequence shown here is derived from an EMBL/GenBank/DDBJ whole genome shotgun (WGS) entry which is preliminary data.</text>
</comment>
<dbReference type="Gene3D" id="2.30.30.40">
    <property type="entry name" value="SH3 Domains"/>
    <property type="match status" value="1"/>
</dbReference>
<keyword evidence="3" id="KW-1185">Reference proteome</keyword>
<dbReference type="EMBL" id="AJTX02000003">
    <property type="protein sequence ID" value="KKJ00630.1"/>
    <property type="molecule type" value="Genomic_DNA"/>
</dbReference>
<dbReference type="SMART" id="SM00260">
    <property type="entry name" value="CheW"/>
    <property type="match status" value="1"/>
</dbReference>
<dbReference type="Gene3D" id="2.40.50.180">
    <property type="entry name" value="CheA-289, Domain 4"/>
    <property type="match status" value="1"/>
</dbReference>
<reference evidence="2" key="1">
    <citation type="submission" date="2012-04" db="EMBL/GenBank/DDBJ databases">
        <authorList>
            <person name="Borisov I.G."/>
            <person name="Ivanikova N.V."/>
            <person name="Pinevich A.V."/>
        </authorList>
    </citation>
    <scope>NUCLEOTIDE SEQUENCE</scope>
    <source>
        <strain evidence="2">CALU 1027</strain>
    </source>
</reference>
<dbReference type="STRING" id="317619.GCA_000332315_04370"/>
<dbReference type="SUPFAM" id="SSF50341">
    <property type="entry name" value="CheW-like"/>
    <property type="match status" value="1"/>
</dbReference>
<dbReference type="InterPro" id="IPR002545">
    <property type="entry name" value="CheW-lke_dom"/>
</dbReference>
<proteinExistence type="predicted"/>
<dbReference type="RefSeq" id="WP_026099880.1">
    <property type="nucleotide sequence ID" value="NZ_KB235944.1"/>
</dbReference>
<dbReference type="AlphaFoldDB" id="A0A0M2PWS3"/>
<dbReference type="InterPro" id="IPR036061">
    <property type="entry name" value="CheW-like_dom_sf"/>
</dbReference>
<evidence type="ECO:0000313" key="2">
    <source>
        <dbReference type="EMBL" id="KKJ00630.1"/>
    </source>
</evidence>
<feature type="domain" description="CheW-like" evidence="1">
    <location>
        <begin position="20"/>
        <end position="161"/>
    </location>
</feature>
<evidence type="ECO:0000259" key="1">
    <source>
        <dbReference type="PROSITE" id="PS50851"/>
    </source>
</evidence>
<dbReference type="PROSITE" id="PS50851">
    <property type="entry name" value="CHEW"/>
    <property type="match status" value="1"/>
</dbReference>
<organism evidence="2 3">
    <name type="scientific">Prochlorothrix hollandica PCC 9006 = CALU 1027</name>
    <dbReference type="NCBI Taxonomy" id="317619"/>
    <lineage>
        <taxon>Bacteria</taxon>
        <taxon>Bacillati</taxon>
        <taxon>Cyanobacteriota</taxon>
        <taxon>Cyanophyceae</taxon>
        <taxon>Prochlorotrichales</taxon>
        <taxon>Prochlorotrichaceae</taxon>
        <taxon>Prochlorothrix</taxon>
    </lineage>
</organism>
<dbReference type="eggNOG" id="COG0835">
    <property type="taxonomic scope" value="Bacteria"/>
</dbReference>
<gene>
    <name evidence="2" type="ORF">PROH_04805</name>
</gene>
<sequence>MQSPLSVSVAPVSKNPTAPPIRFVTFDIGHLTLALPIAAVAKVVNLGTIQGSGQSAWGVMTLDDRPYTVIDLHQHLFHRPFNPTQTPGYLVLTALATGELLGIPVMDTPALVDVPRDRVRLLPTSYRKADTLALASHIARWHDAANPEEKTFFVLDVNSLL</sequence>
<protein>
    <recommendedName>
        <fullName evidence="1">CheW-like domain-containing protein</fullName>
    </recommendedName>
</protein>
<accession>A0A0M2PWS3</accession>
<dbReference type="GO" id="GO:0006935">
    <property type="term" value="P:chemotaxis"/>
    <property type="evidence" value="ECO:0007669"/>
    <property type="project" value="InterPro"/>
</dbReference>
<name>A0A0M2PWS3_PROHO</name>
<evidence type="ECO:0000313" key="3">
    <source>
        <dbReference type="Proteomes" id="UP000034681"/>
    </source>
</evidence>
<dbReference type="GO" id="GO:0007165">
    <property type="term" value="P:signal transduction"/>
    <property type="evidence" value="ECO:0007669"/>
    <property type="project" value="InterPro"/>
</dbReference>
<dbReference type="OrthoDB" id="571837at2"/>